<dbReference type="CDD" id="cd00063">
    <property type="entry name" value="FN3"/>
    <property type="match status" value="1"/>
</dbReference>
<dbReference type="CDD" id="cd00096">
    <property type="entry name" value="Ig"/>
    <property type="match status" value="1"/>
</dbReference>
<feature type="domain" description="Ig-like" evidence="9">
    <location>
        <begin position="34"/>
        <end position="150"/>
    </location>
</feature>
<evidence type="ECO:0000256" key="5">
    <source>
        <dbReference type="ARBA" id="ARBA00023157"/>
    </source>
</evidence>
<feature type="domain" description="Ig-like" evidence="9">
    <location>
        <begin position="490"/>
        <end position="585"/>
    </location>
</feature>
<evidence type="ECO:0000256" key="3">
    <source>
        <dbReference type="ARBA" id="ARBA00022989"/>
    </source>
</evidence>
<dbReference type="InterPro" id="IPR013783">
    <property type="entry name" value="Ig-like_fold"/>
</dbReference>
<dbReference type="InterPro" id="IPR003598">
    <property type="entry name" value="Ig_sub2"/>
</dbReference>
<dbReference type="InterPro" id="IPR036179">
    <property type="entry name" value="Ig-like_dom_sf"/>
</dbReference>
<dbReference type="InterPro" id="IPR007110">
    <property type="entry name" value="Ig-like_dom"/>
</dbReference>
<dbReference type="SMART" id="SM00409">
    <property type="entry name" value="IG"/>
    <property type="match status" value="4"/>
</dbReference>
<evidence type="ECO:0000259" key="10">
    <source>
        <dbReference type="PROSITE" id="PS50853"/>
    </source>
</evidence>
<reference evidence="11" key="1">
    <citation type="submission" date="2023-11" db="EMBL/GenBank/DDBJ databases">
        <title>Genome assemblies of two species of porcelain crab, Petrolisthes cinctipes and Petrolisthes manimaculis (Anomura: Porcellanidae).</title>
        <authorList>
            <person name="Angst P."/>
        </authorList>
    </citation>
    <scope>NUCLEOTIDE SEQUENCE</scope>
    <source>
        <strain evidence="11">PB745_02</strain>
        <tissue evidence="11">Gill</tissue>
    </source>
</reference>
<keyword evidence="3 7" id="KW-1133">Transmembrane helix</keyword>
<dbReference type="EMBL" id="JAWZYT010001506">
    <property type="protein sequence ID" value="KAK4311523.1"/>
    <property type="molecule type" value="Genomic_DNA"/>
</dbReference>
<feature type="region of interest" description="Disordered" evidence="6">
    <location>
        <begin position="812"/>
        <end position="837"/>
    </location>
</feature>
<feature type="compositionally biased region" description="Basic and acidic residues" evidence="6">
    <location>
        <begin position="420"/>
        <end position="452"/>
    </location>
</feature>
<accession>A0AAE1U5W0</accession>
<feature type="domain" description="Ig-like" evidence="9">
    <location>
        <begin position="163"/>
        <end position="265"/>
    </location>
</feature>
<feature type="compositionally biased region" description="Basic residues" evidence="6">
    <location>
        <begin position="1021"/>
        <end position="1031"/>
    </location>
</feature>
<feature type="domain" description="Ig-like" evidence="9">
    <location>
        <begin position="592"/>
        <end position="687"/>
    </location>
</feature>
<feature type="compositionally biased region" description="Pro residues" evidence="6">
    <location>
        <begin position="408"/>
        <end position="419"/>
    </location>
</feature>
<dbReference type="PANTHER" id="PTHR23278">
    <property type="entry name" value="SIDESTEP PROTEIN"/>
    <property type="match status" value="1"/>
</dbReference>
<evidence type="ECO:0000256" key="8">
    <source>
        <dbReference type="SAM" id="SignalP"/>
    </source>
</evidence>
<feature type="signal peptide" evidence="8">
    <location>
        <begin position="1"/>
        <end position="29"/>
    </location>
</feature>
<proteinExistence type="predicted"/>
<dbReference type="PROSITE" id="PS51257">
    <property type="entry name" value="PROKAR_LIPOPROTEIN"/>
    <property type="match status" value="1"/>
</dbReference>
<feature type="region of interest" description="Disordered" evidence="6">
    <location>
        <begin position="396"/>
        <end position="461"/>
    </location>
</feature>
<dbReference type="Pfam" id="PF13927">
    <property type="entry name" value="Ig_3"/>
    <property type="match status" value="1"/>
</dbReference>
<keyword evidence="4 7" id="KW-0472">Membrane</keyword>
<dbReference type="SUPFAM" id="SSF48726">
    <property type="entry name" value="Immunoglobulin"/>
    <property type="match status" value="5"/>
</dbReference>
<evidence type="ECO:0000256" key="2">
    <source>
        <dbReference type="ARBA" id="ARBA00022692"/>
    </source>
</evidence>
<dbReference type="Proteomes" id="UP001292094">
    <property type="component" value="Unassembled WGS sequence"/>
</dbReference>
<feature type="compositionally biased region" description="Basic and acidic residues" evidence="6">
    <location>
        <begin position="899"/>
        <end position="912"/>
    </location>
</feature>
<dbReference type="InterPro" id="IPR013106">
    <property type="entry name" value="Ig_V-set"/>
</dbReference>
<evidence type="ECO:0000256" key="1">
    <source>
        <dbReference type="ARBA" id="ARBA00004167"/>
    </source>
</evidence>
<feature type="chain" id="PRO_5042126294" evidence="8">
    <location>
        <begin position="30"/>
        <end position="1589"/>
    </location>
</feature>
<evidence type="ECO:0000313" key="12">
    <source>
        <dbReference type="Proteomes" id="UP001292094"/>
    </source>
</evidence>
<evidence type="ECO:0000256" key="4">
    <source>
        <dbReference type="ARBA" id="ARBA00023136"/>
    </source>
</evidence>
<organism evidence="11 12">
    <name type="scientific">Petrolisthes manimaculis</name>
    <dbReference type="NCBI Taxonomy" id="1843537"/>
    <lineage>
        <taxon>Eukaryota</taxon>
        <taxon>Metazoa</taxon>
        <taxon>Ecdysozoa</taxon>
        <taxon>Arthropoda</taxon>
        <taxon>Crustacea</taxon>
        <taxon>Multicrustacea</taxon>
        <taxon>Malacostraca</taxon>
        <taxon>Eumalacostraca</taxon>
        <taxon>Eucarida</taxon>
        <taxon>Decapoda</taxon>
        <taxon>Pleocyemata</taxon>
        <taxon>Anomura</taxon>
        <taxon>Galatheoidea</taxon>
        <taxon>Porcellanidae</taxon>
        <taxon>Petrolisthes</taxon>
    </lineage>
</organism>
<gene>
    <name evidence="11" type="ORF">Pmani_016991</name>
</gene>
<comment type="subcellular location">
    <subcellularLocation>
        <location evidence="1">Membrane</location>
        <topology evidence="1">Single-pass membrane protein</topology>
    </subcellularLocation>
</comment>
<protein>
    <submittedName>
        <fullName evidence="11">Uncharacterized protein</fullName>
    </submittedName>
</protein>
<dbReference type="GO" id="GO:0016020">
    <property type="term" value="C:membrane"/>
    <property type="evidence" value="ECO:0007669"/>
    <property type="project" value="UniProtKB-SubCell"/>
</dbReference>
<dbReference type="PANTHER" id="PTHR23278:SF19">
    <property type="entry name" value="OBSCURIN"/>
    <property type="match status" value="1"/>
</dbReference>
<evidence type="ECO:0000259" key="9">
    <source>
        <dbReference type="PROSITE" id="PS50835"/>
    </source>
</evidence>
<dbReference type="InterPro" id="IPR003961">
    <property type="entry name" value="FN3_dom"/>
</dbReference>
<dbReference type="SMART" id="SM00408">
    <property type="entry name" value="IGc2"/>
    <property type="match status" value="2"/>
</dbReference>
<feature type="compositionally biased region" description="Basic residues" evidence="6">
    <location>
        <begin position="1528"/>
        <end position="1537"/>
    </location>
</feature>
<feature type="compositionally biased region" description="Low complexity" evidence="6">
    <location>
        <begin position="812"/>
        <end position="821"/>
    </location>
</feature>
<feature type="region of interest" description="Disordered" evidence="6">
    <location>
        <begin position="1284"/>
        <end position="1325"/>
    </location>
</feature>
<evidence type="ECO:0000256" key="7">
    <source>
        <dbReference type="SAM" id="Phobius"/>
    </source>
</evidence>
<dbReference type="PROSITE" id="PS50835">
    <property type="entry name" value="IG_LIKE"/>
    <property type="match status" value="5"/>
</dbReference>
<dbReference type="SUPFAM" id="SSF49265">
    <property type="entry name" value="Fibronectin type III"/>
    <property type="match status" value="1"/>
</dbReference>
<dbReference type="Pfam" id="PF08205">
    <property type="entry name" value="C2-set_2"/>
    <property type="match status" value="2"/>
</dbReference>
<feature type="domain" description="Ig-like" evidence="9">
    <location>
        <begin position="272"/>
        <end position="364"/>
    </location>
</feature>
<feature type="transmembrane region" description="Helical" evidence="7">
    <location>
        <begin position="846"/>
        <end position="868"/>
    </location>
</feature>
<feature type="region of interest" description="Disordered" evidence="6">
    <location>
        <begin position="1114"/>
        <end position="1152"/>
    </location>
</feature>
<dbReference type="InterPro" id="IPR013162">
    <property type="entry name" value="CD80_C2-set"/>
</dbReference>
<dbReference type="InterPro" id="IPR036116">
    <property type="entry name" value="FN3_sf"/>
</dbReference>
<keyword evidence="12" id="KW-1185">Reference proteome</keyword>
<dbReference type="PROSITE" id="PS50853">
    <property type="entry name" value="FN3"/>
    <property type="match status" value="1"/>
</dbReference>
<comment type="caution">
    <text evidence="11">The sequence shown here is derived from an EMBL/GenBank/DDBJ whole genome shotgun (WGS) entry which is preliminary data.</text>
</comment>
<dbReference type="Pfam" id="PF07686">
    <property type="entry name" value="V-set"/>
    <property type="match status" value="1"/>
</dbReference>
<feature type="region of interest" description="Disordered" evidence="6">
    <location>
        <begin position="1512"/>
        <end position="1544"/>
    </location>
</feature>
<keyword evidence="8" id="KW-0732">Signal</keyword>
<dbReference type="Gene3D" id="2.60.40.10">
    <property type="entry name" value="Immunoglobulins"/>
    <property type="match status" value="5"/>
</dbReference>
<dbReference type="InterPro" id="IPR003599">
    <property type="entry name" value="Ig_sub"/>
</dbReference>
<sequence>MGVSAKAVPPLSAVVFLALLSCLSLHVRADGRNPNTPYEVVVVEGGEVDLPCVMGPTQPQDEQHSEKPRVIVWYKQEERSSFFSYDMKDPTNPRHWTSRPSTRGHLSLRIPPHHGTAPPMAYLKFTHADRADENVYRCRVHFRTASSLITYIKLKVLVPPSSPTVEVWMSGRWLSSTRETPTVSVQAGGQLRLRCSTSGGSPPPSLTWWRGGKLLMGTKEEEKVVGVDVVRSILEVTVEPEDAFIPIVCQASNTNLASPLRAPFQLLVLSPPEWVRVEGGGRPMAAGDSYIVECRTRGATPPPVITWSVGGETQMYASSVTDADGETVSRLRYLPKANHAGSHLVCTARPPSHPTHTAHSATLPTPYIITNSVKLNIMYKPEVELTLSYLEKEKKDTTKPIPFSPSSITPPPPPPAPPSPEHHQEEVEERTLVMGGEERKRKEEEEGVHKGDNDEEGYVGETVEGSLLLEEEGYEYEVEKVEGHEDIEEEDMMRKKAGEEEAREKEGIVLHCQVRANPPVLHVTWHKDGVPLHSTSGDVERRRRGGGVVVGELSVVIGKVERDDAGVYTCTAHNEQGATTSNTIHIRVIHGPECVRSTPLVYGAPRHHTLNLTCQVSAYPPPSGFTWAFKSPRGLLRIPSEMVKYSGSSSWISYTPRANQDYGDLLCWALAARGVRQGCAKSPTQLSRLRCQQGATWIPQRDPCVARVMKADRPDPPERCEVTKREPTLLTVTCVPAYDGGLPQTFYMRVFDGENLVANSTSVTSQATVRNLTPGTHYRLILWSANTHGISRQTTVTASTASINTTITSAVATSTTSSQQNGQRQHNGDHQDDSNDGFLRKLGPPLVAIVTVIVVLGIVLGVVLGILTRGMVLPQRTRGSRSDEDESEYEDQASTVRSSSRDTDTPPRDSHLSRLGRGNYGLIERLWRPTVRYDIIGASSVRRQVHHHVYDDPLTIKRGRKVNIEHKTHKKNTTDMTPSKLTTCCDTLSMTTSDLDRSSRTFSWYLPNSRILRNNIDVNHQHKGPSPRKPVRVTPPRIPPPPSSAQQLMNEECNSLDKRSSPAKTTRNNTQIPGLEFRLILVPETSKMLQSAADRDSRVLSYLCKDVSTLSPKFPSITEEGEETTQIQQPGKCEEDRHRHTPKGNRLTSNQKGEFLTNDGQVKFMAINGQRKNKASDGHFRLIKNDVITKFTTNDNQVKFLPPLMPIVEDTDDAKIISLHQETHQIKEGRNEVPQGSDEINKERKLSTNTCDAFYSATETWNKKNAQEPQAWDFENTREVKAWDLNNDNKPGDWNLENTREPGDGVENPETYESPYTPESSNVERIPTCTSEQEQITRNMMTNYPAVYTCNQLIEQNPVISTTYIMNTGQVNENQHMVMAHPVQCEPRQHNPEEDKRSSECGLPSHLVPSSFPLVSRNNTNRYSYHPYNITPLAGIKRGRKALTTPYSSEINKYLKESQDATETPQSRPLKVTRKPSKFCLTSLFNLSSSSNTSSSSSTSSSSWEVMRMRPVEVRPSTPPSPQPLRTRSLKRKRRGGRPFWRPRTAAGGSLSFSSFLSPSLTSPSSCSSLSLASSHRDSCLLMSHITPT</sequence>
<keyword evidence="2 7" id="KW-0812">Transmembrane</keyword>
<feature type="region of interest" description="Disordered" evidence="6">
    <location>
        <begin position="875"/>
        <end position="915"/>
    </location>
</feature>
<keyword evidence="5" id="KW-1015">Disulfide bond</keyword>
<feature type="region of interest" description="Disordered" evidence="6">
    <location>
        <begin position="1018"/>
        <end position="1047"/>
    </location>
</feature>
<evidence type="ECO:0000256" key="6">
    <source>
        <dbReference type="SAM" id="MobiDB-lite"/>
    </source>
</evidence>
<dbReference type="SMART" id="SM00060">
    <property type="entry name" value="FN3"/>
    <property type="match status" value="1"/>
</dbReference>
<feature type="domain" description="Fibronectin type-III" evidence="10">
    <location>
        <begin position="716"/>
        <end position="812"/>
    </location>
</feature>
<name>A0AAE1U5W0_9EUCA</name>
<evidence type="ECO:0000313" key="11">
    <source>
        <dbReference type="EMBL" id="KAK4311523.1"/>
    </source>
</evidence>